<evidence type="ECO:0000313" key="1">
    <source>
        <dbReference type="EMBL" id="GLQ54157.1"/>
    </source>
</evidence>
<comment type="caution">
    <text evidence="1">The sequence shown here is derived from an EMBL/GenBank/DDBJ whole genome shotgun (WGS) entry which is preliminary data.</text>
</comment>
<reference evidence="2" key="1">
    <citation type="journal article" date="2019" name="Int. J. Syst. Evol. Microbiol.">
        <title>The Global Catalogue of Microorganisms (GCM) 10K type strain sequencing project: providing services to taxonomists for standard genome sequencing and annotation.</title>
        <authorList>
            <consortium name="The Broad Institute Genomics Platform"/>
            <consortium name="The Broad Institute Genome Sequencing Center for Infectious Disease"/>
            <person name="Wu L."/>
            <person name="Ma J."/>
        </authorList>
    </citation>
    <scope>NUCLEOTIDE SEQUENCE [LARGE SCALE GENOMIC DNA]</scope>
    <source>
        <strain evidence="2">NBRC 112416</strain>
    </source>
</reference>
<dbReference type="Proteomes" id="UP001156691">
    <property type="component" value="Unassembled WGS sequence"/>
</dbReference>
<name>A0ABQ5W2Q2_9HYPH</name>
<dbReference type="EMBL" id="BSNS01000007">
    <property type="protein sequence ID" value="GLQ54157.1"/>
    <property type="molecule type" value="Genomic_DNA"/>
</dbReference>
<proteinExistence type="predicted"/>
<evidence type="ECO:0000313" key="2">
    <source>
        <dbReference type="Proteomes" id="UP001156691"/>
    </source>
</evidence>
<organism evidence="1 2">
    <name type="scientific">Devosia nitrariae</name>
    <dbReference type="NCBI Taxonomy" id="2071872"/>
    <lineage>
        <taxon>Bacteria</taxon>
        <taxon>Pseudomonadati</taxon>
        <taxon>Pseudomonadota</taxon>
        <taxon>Alphaproteobacteria</taxon>
        <taxon>Hyphomicrobiales</taxon>
        <taxon>Devosiaceae</taxon>
        <taxon>Devosia</taxon>
    </lineage>
</organism>
<gene>
    <name evidence="1" type="ORF">GCM10010862_14160</name>
</gene>
<protein>
    <submittedName>
        <fullName evidence="1">Uncharacterized protein</fullName>
    </submittedName>
</protein>
<keyword evidence="2" id="KW-1185">Reference proteome</keyword>
<sequence>MDIVVLQAACWVGDSVTIDMDGVGRSGGRLQPARPKASLLFLKRDLLLTKLDRNMLGPRCPHAH</sequence>
<accession>A0ABQ5W2Q2</accession>